<gene>
    <name evidence="5" type="ORF">CLOSAC_43860</name>
</gene>
<name>A0A1S8MQJ2_CLOSA</name>
<evidence type="ECO:0000313" key="5">
    <source>
        <dbReference type="EMBL" id="OOM06466.1"/>
    </source>
</evidence>
<proteinExistence type="predicted"/>
<dbReference type="Proteomes" id="UP000191154">
    <property type="component" value="Unassembled WGS sequence"/>
</dbReference>
<protein>
    <submittedName>
        <fullName evidence="5">MarR family protein</fullName>
    </submittedName>
</protein>
<dbReference type="InterPro" id="IPR036390">
    <property type="entry name" value="WH_DNA-bd_sf"/>
</dbReference>
<feature type="domain" description="HTH marR-type" evidence="4">
    <location>
        <begin position="19"/>
        <end position="154"/>
    </location>
</feature>
<dbReference type="AlphaFoldDB" id="A0A1S8MQJ2"/>
<dbReference type="EMBL" id="LZYZ01000010">
    <property type="protein sequence ID" value="OOM06466.1"/>
    <property type="molecule type" value="Genomic_DNA"/>
</dbReference>
<sequence>MNFRKELSSANNELVQKQSDEIIEAFKNIKKALRCKFEKIAKQYGFTEPQLSVIFHLYNTPSITLNELSEHMMLSKSTVSGIVDRLAKQGVVTREIPEDNRRIVKLSISEEFRKNNDICTMKKIVLSDLITNSIKKMDSEDVEKIIYGLKKFSLLLNDNDEEQL</sequence>
<comment type="caution">
    <text evidence="5">The sequence shown here is derived from an EMBL/GenBank/DDBJ whole genome shotgun (WGS) entry which is preliminary data.</text>
</comment>
<dbReference type="CDD" id="cd00090">
    <property type="entry name" value="HTH_ARSR"/>
    <property type="match status" value="1"/>
</dbReference>
<dbReference type="Gene3D" id="1.10.10.10">
    <property type="entry name" value="Winged helix-like DNA-binding domain superfamily/Winged helix DNA-binding domain"/>
    <property type="match status" value="1"/>
</dbReference>
<keyword evidence="2" id="KW-0238">DNA-binding</keyword>
<dbReference type="PROSITE" id="PS50995">
    <property type="entry name" value="HTH_MARR_2"/>
    <property type="match status" value="1"/>
</dbReference>
<keyword evidence="1" id="KW-0805">Transcription regulation</keyword>
<evidence type="ECO:0000256" key="2">
    <source>
        <dbReference type="ARBA" id="ARBA00023125"/>
    </source>
</evidence>
<dbReference type="RefSeq" id="WP_077867360.1">
    <property type="nucleotide sequence ID" value="NZ_LZYZ01000010.1"/>
</dbReference>
<dbReference type="GO" id="GO:0003677">
    <property type="term" value="F:DNA binding"/>
    <property type="evidence" value="ECO:0007669"/>
    <property type="project" value="UniProtKB-KW"/>
</dbReference>
<dbReference type="Pfam" id="PF01047">
    <property type="entry name" value="MarR"/>
    <property type="match status" value="1"/>
</dbReference>
<keyword evidence="3" id="KW-0804">Transcription</keyword>
<dbReference type="STRING" id="169679.CSACC_10110"/>
<evidence type="ECO:0000259" key="4">
    <source>
        <dbReference type="PROSITE" id="PS50995"/>
    </source>
</evidence>
<dbReference type="PANTHER" id="PTHR42756:SF1">
    <property type="entry name" value="TRANSCRIPTIONAL REPRESSOR OF EMRAB OPERON"/>
    <property type="match status" value="1"/>
</dbReference>
<evidence type="ECO:0000313" key="6">
    <source>
        <dbReference type="Proteomes" id="UP000191154"/>
    </source>
</evidence>
<accession>A0A1S8MQJ2</accession>
<dbReference type="InterPro" id="IPR011991">
    <property type="entry name" value="ArsR-like_HTH"/>
</dbReference>
<dbReference type="PANTHER" id="PTHR42756">
    <property type="entry name" value="TRANSCRIPTIONAL REGULATOR, MARR"/>
    <property type="match status" value="1"/>
</dbReference>
<dbReference type="GO" id="GO:0003700">
    <property type="term" value="F:DNA-binding transcription factor activity"/>
    <property type="evidence" value="ECO:0007669"/>
    <property type="project" value="InterPro"/>
</dbReference>
<dbReference type="SUPFAM" id="SSF46785">
    <property type="entry name" value="Winged helix' DNA-binding domain"/>
    <property type="match status" value="1"/>
</dbReference>
<dbReference type="InterPro" id="IPR000835">
    <property type="entry name" value="HTH_MarR-typ"/>
</dbReference>
<evidence type="ECO:0000256" key="1">
    <source>
        <dbReference type="ARBA" id="ARBA00023015"/>
    </source>
</evidence>
<dbReference type="InterPro" id="IPR036388">
    <property type="entry name" value="WH-like_DNA-bd_sf"/>
</dbReference>
<evidence type="ECO:0000256" key="3">
    <source>
        <dbReference type="ARBA" id="ARBA00023163"/>
    </source>
</evidence>
<reference evidence="5 6" key="1">
    <citation type="submission" date="2016-05" db="EMBL/GenBank/DDBJ databases">
        <title>Microbial solvent formation.</title>
        <authorList>
            <person name="Poehlein A."/>
            <person name="Montoya Solano J.D."/>
            <person name="Flitsch S."/>
            <person name="Krabben P."/>
            <person name="Duerre P."/>
            <person name="Daniel R."/>
        </authorList>
    </citation>
    <scope>NUCLEOTIDE SEQUENCE [LARGE SCALE GENOMIC DNA]</scope>
    <source>
        <strain evidence="5 6">L1-8</strain>
    </source>
</reference>
<dbReference type="SMART" id="SM00347">
    <property type="entry name" value="HTH_MARR"/>
    <property type="match status" value="1"/>
</dbReference>
<organism evidence="5 6">
    <name type="scientific">Clostridium saccharobutylicum</name>
    <dbReference type="NCBI Taxonomy" id="169679"/>
    <lineage>
        <taxon>Bacteria</taxon>
        <taxon>Bacillati</taxon>
        <taxon>Bacillota</taxon>
        <taxon>Clostridia</taxon>
        <taxon>Eubacteriales</taxon>
        <taxon>Clostridiaceae</taxon>
        <taxon>Clostridium</taxon>
    </lineage>
</organism>